<evidence type="ECO:0000313" key="7">
    <source>
        <dbReference type="Proteomes" id="UP000039046"/>
    </source>
</evidence>
<feature type="transmembrane region" description="Helical" evidence="5">
    <location>
        <begin position="36"/>
        <end position="54"/>
    </location>
</feature>
<evidence type="ECO:0000256" key="1">
    <source>
        <dbReference type="ARBA" id="ARBA00004141"/>
    </source>
</evidence>
<dbReference type="STRING" id="1531966.A0A0A1TJZ6"/>
<keyword evidence="7" id="KW-1185">Reference proteome</keyword>
<dbReference type="AlphaFoldDB" id="A0A0A1TJZ6"/>
<keyword evidence="4 5" id="KW-0472">Membrane</keyword>
<name>A0A0A1TJZ6_9HYPO</name>
<organism evidence="6 7">
    <name type="scientific">[Torrubiella] hemipterigena</name>
    <dbReference type="NCBI Taxonomy" id="1531966"/>
    <lineage>
        <taxon>Eukaryota</taxon>
        <taxon>Fungi</taxon>
        <taxon>Dikarya</taxon>
        <taxon>Ascomycota</taxon>
        <taxon>Pezizomycotina</taxon>
        <taxon>Sordariomycetes</taxon>
        <taxon>Hypocreomycetidae</taxon>
        <taxon>Hypocreales</taxon>
        <taxon>Clavicipitaceae</taxon>
        <taxon>Clavicipitaceae incertae sedis</taxon>
        <taxon>'Torrubiella' clade</taxon>
    </lineage>
</organism>
<dbReference type="Pfam" id="PF04479">
    <property type="entry name" value="RTA1"/>
    <property type="match status" value="1"/>
</dbReference>
<evidence type="ECO:0000256" key="4">
    <source>
        <dbReference type="ARBA" id="ARBA00023136"/>
    </source>
</evidence>
<dbReference type="HOGENOM" id="CLU_033465_6_4_1"/>
<feature type="transmembrane region" description="Helical" evidence="5">
    <location>
        <begin position="242"/>
        <end position="269"/>
    </location>
</feature>
<dbReference type="GO" id="GO:0000324">
    <property type="term" value="C:fungal-type vacuole"/>
    <property type="evidence" value="ECO:0007669"/>
    <property type="project" value="TreeGrafter"/>
</dbReference>
<accession>A0A0A1TJZ6</accession>
<dbReference type="Proteomes" id="UP000039046">
    <property type="component" value="Unassembled WGS sequence"/>
</dbReference>
<feature type="transmembrane region" description="Helical" evidence="5">
    <location>
        <begin position="134"/>
        <end position="159"/>
    </location>
</feature>
<feature type="transmembrane region" description="Helical" evidence="5">
    <location>
        <begin position="204"/>
        <end position="222"/>
    </location>
</feature>
<evidence type="ECO:0000256" key="2">
    <source>
        <dbReference type="ARBA" id="ARBA00022692"/>
    </source>
</evidence>
<evidence type="ECO:0000313" key="6">
    <source>
        <dbReference type="EMBL" id="CEJ90127.1"/>
    </source>
</evidence>
<protein>
    <recommendedName>
        <fullName evidence="8">RTA1 domain protein</fullName>
    </recommendedName>
</protein>
<keyword evidence="3 5" id="KW-1133">Transmembrane helix</keyword>
<comment type="subcellular location">
    <subcellularLocation>
        <location evidence="1">Membrane</location>
        <topology evidence="1">Multi-pass membrane protein</topology>
    </subcellularLocation>
</comment>
<feature type="transmembrane region" description="Helical" evidence="5">
    <location>
        <begin position="171"/>
        <end position="192"/>
    </location>
</feature>
<evidence type="ECO:0008006" key="8">
    <source>
        <dbReference type="Google" id="ProtNLM"/>
    </source>
</evidence>
<feature type="transmembrane region" description="Helical" evidence="5">
    <location>
        <begin position="59"/>
        <end position="78"/>
    </location>
</feature>
<dbReference type="InterPro" id="IPR007568">
    <property type="entry name" value="RTA1"/>
</dbReference>
<sequence>MDDTGAATTNTTGPDGRLNPNGVGALTFTPELTPNVVFLVLFIALILGQIGLAVKFWRYYGYAIGMIGGLLLELLGYAAKVQLSNDQMNKNGYIMYIIGLTLGPTFLSSSLYLGISTLQRNYHGAKFHRIKPHIFATLFILGDFLCLCFIGCGGSLAAIFAENPIGVDLMIAGLAVQVLFTAIFCLLLYLIYRKIYWELKQYGRHWYMIGAAVAAACLFIRSCWRVAELNGGFNGPLSSKEGLFIALDSVPISIMCILLTIFHPGFWFTEKRMGLPMYKERRASRARQWHGAKY</sequence>
<proteinExistence type="predicted"/>
<dbReference type="OrthoDB" id="4521223at2759"/>
<dbReference type="EMBL" id="CDHN01000003">
    <property type="protein sequence ID" value="CEJ90127.1"/>
    <property type="molecule type" value="Genomic_DNA"/>
</dbReference>
<evidence type="ECO:0000256" key="3">
    <source>
        <dbReference type="ARBA" id="ARBA00022989"/>
    </source>
</evidence>
<gene>
    <name evidence="6" type="ORF">VHEMI05931</name>
</gene>
<dbReference type="PANTHER" id="PTHR31465">
    <property type="entry name" value="PROTEIN RTA1-RELATED"/>
    <property type="match status" value="1"/>
</dbReference>
<evidence type="ECO:0000256" key="5">
    <source>
        <dbReference type="SAM" id="Phobius"/>
    </source>
</evidence>
<dbReference type="PANTHER" id="PTHR31465:SF9">
    <property type="entry name" value="SPHINGOID LONG-CHAIN BASE TRANSPORTER RSB1"/>
    <property type="match status" value="1"/>
</dbReference>
<feature type="transmembrane region" description="Helical" evidence="5">
    <location>
        <begin position="93"/>
        <end position="113"/>
    </location>
</feature>
<keyword evidence="2 5" id="KW-0812">Transmembrane</keyword>
<reference evidence="6 7" key="1">
    <citation type="journal article" date="2015" name="Genome Announc.">
        <title>Draft Genome Sequence and Gene Annotation of the Entomopathogenic Fungus Verticillium hemipterigenum.</title>
        <authorList>
            <person name="Horn F."/>
            <person name="Habel A."/>
            <person name="Scharf D.H."/>
            <person name="Dworschak J."/>
            <person name="Brakhage A.A."/>
            <person name="Guthke R."/>
            <person name="Hertweck C."/>
            <person name="Linde J."/>
        </authorList>
    </citation>
    <scope>NUCLEOTIDE SEQUENCE [LARGE SCALE GENOMIC DNA]</scope>
</reference>
<dbReference type="GO" id="GO:0005886">
    <property type="term" value="C:plasma membrane"/>
    <property type="evidence" value="ECO:0007669"/>
    <property type="project" value="TreeGrafter"/>
</dbReference>